<evidence type="ECO:0000313" key="2">
    <source>
        <dbReference type="EMBL" id="KAJ8357457.1"/>
    </source>
</evidence>
<dbReference type="EMBL" id="JAINUF010000006">
    <property type="protein sequence ID" value="KAJ8357457.1"/>
    <property type="molecule type" value="Genomic_DNA"/>
</dbReference>
<keyword evidence="3" id="KW-1185">Reference proteome</keyword>
<protein>
    <submittedName>
        <fullName evidence="2">Uncharacterized protein</fullName>
    </submittedName>
</protein>
<organism evidence="2 3">
    <name type="scientific">Synaphobranchus kaupii</name>
    <name type="common">Kaup's arrowtooth eel</name>
    <dbReference type="NCBI Taxonomy" id="118154"/>
    <lineage>
        <taxon>Eukaryota</taxon>
        <taxon>Metazoa</taxon>
        <taxon>Chordata</taxon>
        <taxon>Craniata</taxon>
        <taxon>Vertebrata</taxon>
        <taxon>Euteleostomi</taxon>
        <taxon>Actinopterygii</taxon>
        <taxon>Neopterygii</taxon>
        <taxon>Teleostei</taxon>
        <taxon>Anguilliformes</taxon>
        <taxon>Synaphobranchidae</taxon>
        <taxon>Synaphobranchus</taxon>
    </lineage>
</organism>
<dbReference type="AlphaFoldDB" id="A0A9Q1IW88"/>
<gene>
    <name evidence="2" type="ORF">SKAU_G00202510</name>
</gene>
<reference evidence="2" key="1">
    <citation type="journal article" date="2023" name="Science">
        <title>Genome structures resolve the early diversification of teleost fishes.</title>
        <authorList>
            <person name="Parey E."/>
            <person name="Louis A."/>
            <person name="Montfort J."/>
            <person name="Bouchez O."/>
            <person name="Roques C."/>
            <person name="Iampietro C."/>
            <person name="Lluch J."/>
            <person name="Castinel A."/>
            <person name="Donnadieu C."/>
            <person name="Desvignes T."/>
            <person name="Floi Bucao C."/>
            <person name="Jouanno E."/>
            <person name="Wen M."/>
            <person name="Mejri S."/>
            <person name="Dirks R."/>
            <person name="Jansen H."/>
            <person name="Henkel C."/>
            <person name="Chen W.J."/>
            <person name="Zahm M."/>
            <person name="Cabau C."/>
            <person name="Klopp C."/>
            <person name="Thompson A.W."/>
            <person name="Robinson-Rechavi M."/>
            <person name="Braasch I."/>
            <person name="Lecointre G."/>
            <person name="Bobe J."/>
            <person name="Postlethwait J.H."/>
            <person name="Berthelot C."/>
            <person name="Roest Crollius H."/>
            <person name="Guiguen Y."/>
        </authorList>
    </citation>
    <scope>NUCLEOTIDE SEQUENCE</scope>
    <source>
        <strain evidence="2">WJC10195</strain>
    </source>
</reference>
<dbReference type="Proteomes" id="UP001152622">
    <property type="component" value="Chromosome 6"/>
</dbReference>
<name>A0A9Q1IW88_SYNKA</name>
<comment type="caution">
    <text evidence="2">The sequence shown here is derived from an EMBL/GenBank/DDBJ whole genome shotgun (WGS) entry which is preliminary data.</text>
</comment>
<accession>A0A9Q1IW88</accession>
<evidence type="ECO:0000256" key="1">
    <source>
        <dbReference type="SAM" id="MobiDB-lite"/>
    </source>
</evidence>
<evidence type="ECO:0000313" key="3">
    <source>
        <dbReference type="Proteomes" id="UP001152622"/>
    </source>
</evidence>
<feature type="region of interest" description="Disordered" evidence="1">
    <location>
        <begin position="1"/>
        <end position="38"/>
    </location>
</feature>
<sequence length="93" mass="9985">MLGNYVPRTGHTTNLDRSPGEAASVDQSEARSSHPVGGSVSPSFLFCLSHLFISKGGCTPKGLHAGQYAWAGEDCFCPQTSFLTRCCFFNIIL</sequence>
<proteinExistence type="predicted"/>